<proteinExistence type="predicted"/>
<dbReference type="Pfam" id="PF19648">
    <property type="entry name" value="DUF6151"/>
    <property type="match status" value="1"/>
</dbReference>
<dbReference type="AlphaFoldDB" id="A0A1I0X405"/>
<organism evidence="1 2">
    <name type="scientific">Poseidonocella pacifica</name>
    <dbReference type="NCBI Taxonomy" id="871651"/>
    <lineage>
        <taxon>Bacteria</taxon>
        <taxon>Pseudomonadati</taxon>
        <taxon>Pseudomonadota</taxon>
        <taxon>Alphaproteobacteria</taxon>
        <taxon>Rhodobacterales</taxon>
        <taxon>Roseobacteraceae</taxon>
        <taxon>Poseidonocella</taxon>
    </lineage>
</organism>
<reference evidence="1 2" key="1">
    <citation type="submission" date="2016-10" db="EMBL/GenBank/DDBJ databases">
        <authorList>
            <person name="de Groot N.N."/>
        </authorList>
    </citation>
    <scope>NUCLEOTIDE SEQUENCE [LARGE SCALE GENOMIC DNA]</scope>
    <source>
        <strain evidence="1 2">DSM 29316</strain>
    </source>
</reference>
<gene>
    <name evidence="1" type="ORF">SAMN05421688_1796</name>
</gene>
<dbReference type="STRING" id="871651.SAMN05421688_1796"/>
<keyword evidence="2" id="KW-1185">Reference proteome</keyword>
<dbReference type="Proteomes" id="UP000198796">
    <property type="component" value="Unassembled WGS sequence"/>
</dbReference>
<evidence type="ECO:0000313" key="2">
    <source>
        <dbReference type="Proteomes" id="UP000198796"/>
    </source>
</evidence>
<protein>
    <submittedName>
        <fullName evidence="1">Uncharacterized conserved protein</fullName>
    </submittedName>
</protein>
<dbReference type="InterPro" id="IPR011057">
    <property type="entry name" value="Mss4-like_sf"/>
</dbReference>
<name>A0A1I0X405_9RHOB</name>
<dbReference type="SUPFAM" id="SSF51316">
    <property type="entry name" value="Mss4-like"/>
    <property type="match status" value="1"/>
</dbReference>
<dbReference type="EMBL" id="FOJU01000003">
    <property type="protein sequence ID" value="SFA95096.1"/>
    <property type="molecule type" value="Genomic_DNA"/>
</dbReference>
<sequence length="184" mass="20059">MDDIAIGCRCGQFTARLKAASRSRGTHIACHCRDCRSAALHFGMPDPAPDGVALYQTTPDRIEILTGQEELAVMRLSPRGLFRWYARCCDTPICNTLARPGLPFVGVQVSAIQDPAPLGRVRAHTFLRDPATGRTMQKGMVAIGAALMTRMISSRLSGRWRETPFFDPPTGAPVATPVVLDLRP</sequence>
<evidence type="ECO:0000313" key="1">
    <source>
        <dbReference type="EMBL" id="SFA95096.1"/>
    </source>
</evidence>
<dbReference type="RefSeq" id="WP_245752558.1">
    <property type="nucleotide sequence ID" value="NZ_FOJU01000003.1"/>
</dbReference>
<dbReference type="InterPro" id="IPR046149">
    <property type="entry name" value="DUF6151"/>
</dbReference>
<accession>A0A1I0X405</accession>
<dbReference type="Gene3D" id="3.90.1590.10">
    <property type="entry name" value="glutathione-dependent formaldehyde- activating enzyme (gfa)"/>
    <property type="match status" value="1"/>
</dbReference>